<proteinExistence type="predicted"/>
<dbReference type="Proteomes" id="UP001148786">
    <property type="component" value="Unassembled WGS sequence"/>
</dbReference>
<dbReference type="PANTHER" id="PTHR31285">
    <property type="entry name" value="NICOTINAMIDE MONONUCLEOTIDE ADENYLYLTRANSFERASE"/>
    <property type="match status" value="1"/>
</dbReference>
<dbReference type="PANTHER" id="PTHR31285:SF0">
    <property type="entry name" value="NICOTINAMIDE MONONUCLEOTIDE ADENYLYLTRANSFERASE"/>
    <property type="match status" value="1"/>
</dbReference>
<dbReference type="Gene3D" id="3.40.50.620">
    <property type="entry name" value="HUPs"/>
    <property type="match status" value="1"/>
</dbReference>
<keyword evidence="2" id="KW-1185">Reference proteome</keyword>
<dbReference type="OrthoDB" id="5591297at2759"/>
<gene>
    <name evidence="1" type="ORF">NLJ89_g9219</name>
</gene>
<reference evidence="1" key="1">
    <citation type="submission" date="2022-07" db="EMBL/GenBank/DDBJ databases">
        <title>Genome Sequence of Agrocybe chaxingu.</title>
        <authorList>
            <person name="Buettner E."/>
        </authorList>
    </citation>
    <scope>NUCLEOTIDE SEQUENCE</scope>
    <source>
        <strain evidence="1">MP-N11</strain>
    </source>
</reference>
<sequence length="264" mass="28700">MAVSSALVASTASRSASAHLTNSHPPATQTHYDAKLLLLSVKNADKTLKPGDASYLQRLEMMYLLSQHIRTGVPSDDPSVPGDVNIAIAIIDQPTFVGKSEALLKFLRQRSVDLSQANVTVGSDIELTFLVGLDTLERLFSPRYYHSEAAMMSSLRKFLSPGPEGDNSRLVSVDRVLVPSTTFQVSGEREGANVLDHAKEFINSGRVTMVKIGEHLSTYSSSAVRSTIGTFGLGQTGGNPAWRNFVTKEVADYIVEQQLYEPDL</sequence>
<dbReference type="EMBL" id="JANKHO010001394">
    <property type="protein sequence ID" value="KAJ3501705.1"/>
    <property type="molecule type" value="Genomic_DNA"/>
</dbReference>
<organism evidence="1 2">
    <name type="scientific">Agrocybe chaxingu</name>
    <dbReference type="NCBI Taxonomy" id="84603"/>
    <lineage>
        <taxon>Eukaryota</taxon>
        <taxon>Fungi</taxon>
        <taxon>Dikarya</taxon>
        <taxon>Basidiomycota</taxon>
        <taxon>Agaricomycotina</taxon>
        <taxon>Agaricomycetes</taxon>
        <taxon>Agaricomycetidae</taxon>
        <taxon>Agaricales</taxon>
        <taxon>Agaricineae</taxon>
        <taxon>Strophariaceae</taxon>
        <taxon>Agrocybe</taxon>
    </lineage>
</organism>
<dbReference type="InterPro" id="IPR014729">
    <property type="entry name" value="Rossmann-like_a/b/a_fold"/>
</dbReference>
<name>A0A9W8MS16_9AGAR</name>
<dbReference type="GO" id="GO:0005634">
    <property type="term" value="C:nucleus"/>
    <property type="evidence" value="ECO:0007669"/>
    <property type="project" value="TreeGrafter"/>
</dbReference>
<dbReference type="GO" id="GO:0016887">
    <property type="term" value="F:ATP hydrolysis activity"/>
    <property type="evidence" value="ECO:0007669"/>
    <property type="project" value="TreeGrafter"/>
</dbReference>
<protein>
    <submittedName>
        <fullName evidence="1">Uncharacterized protein</fullName>
    </submittedName>
</protein>
<dbReference type="GO" id="GO:0005737">
    <property type="term" value="C:cytoplasm"/>
    <property type="evidence" value="ECO:0007669"/>
    <property type="project" value="TreeGrafter"/>
</dbReference>
<dbReference type="GO" id="GO:0000309">
    <property type="term" value="F:nicotinamide-nucleotide adenylyltransferase activity"/>
    <property type="evidence" value="ECO:0007669"/>
    <property type="project" value="TreeGrafter"/>
</dbReference>
<accession>A0A9W8MS16</accession>
<dbReference type="SUPFAM" id="SSF52374">
    <property type="entry name" value="Nucleotidylyl transferase"/>
    <property type="match status" value="1"/>
</dbReference>
<dbReference type="AlphaFoldDB" id="A0A9W8MS16"/>
<evidence type="ECO:0000313" key="1">
    <source>
        <dbReference type="EMBL" id="KAJ3501705.1"/>
    </source>
</evidence>
<comment type="caution">
    <text evidence="1">The sequence shown here is derived from an EMBL/GenBank/DDBJ whole genome shotgun (WGS) entry which is preliminary data.</text>
</comment>
<evidence type="ECO:0000313" key="2">
    <source>
        <dbReference type="Proteomes" id="UP001148786"/>
    </source>
</evidence>